<protein>
    <submittedName>
        <fullName evidence="2">Putative HTH transcriptional regulator, XRE family</fullName>
    </submittedName>
</protein>
<name>A0A0A1GZY7_9LACO</name>
<sequence length="88" mass="9951">MKTWENIEKNQTNISTEENDSIKTMAYLYSRRIALNISQQDFATTIGMKQPQLAKLEQLETVPTLKTLNKYANGLGLHVSLVLTPLKA</sequence>
<dbReference type="CDD" id="cd00093">
    <property type="entry name" value="HTH_XRE"/>
    <property type="match status" value="1"/>
</dbReference>
<dbReference type="STRING" id="1291742.LOOC260_120530"/>
<dbReference type="HOGENOM" id="CLU_066192_18_4_9"/>
<dbReference type="GO" id="GO:0003677">
    <property type="term" value="F:DNA binding"/>
    <property type="evidence" value="ECO:0007669"/>
    <property type="project" value="InterPro"/>
</dbReference>
<dbReference type="SUPFAM" id="SSF47413">
    <property type="entry name" value="lambda repressor-like DNA-binding domains"/>
    <property type="match status" value="1"/>
</dbReference>
<dbReference type="SMART" id="SM00530">
    <property type="entry name" value="HTH_XRE"/>
    <property type="match status" value="1"/>
</dbReference>
<dbReference type="InterPro" id="IPR010982">
    <property type="entry name" value="Lambda_DNA-bd_dom_sf"/>
</dbReference>
<dbReference type="Pfam" id="PF01381">
    <property type="entry name" value="HTH_3"/>
    <property type="match status" value="1"/>
</dbReference>
<dbReference type="AlphaFoldDB" id="A0A0A1GZY7"/>
<organism evidence="2 3">
    <name type="scientific">Paucilactobacillus hokkaidonensis JCM 18461</name>
    <dbReference type="NCBI Taxonomy" id="1291742"/>
    <lineage>
        <taxon>Bacteria</taxon>
        <taxon>Bacillati</taxon>
        <taxon>Bacillota</taxon>
        <taxon>Bacilli</taxon>
        <taxon>Lactobacillales</taxon>
        <taxon>Lactobacillaceae</taxon>
        <taxon>Paucilactobacillus</taxon>
    </lineage>
</organism>
<feature type="domain" description="HTH cro/C1-type" evidence="1">
    <location>
        <begin position="28"/>
        <end position="82"/>
    </location>
</feature>
<gene>
    <name evidence="2" type="ORF">LOOC260_120530</name>
</gene>
<dbReference type="KEGG" id="lho:LOOC260_120530"/>
<reference evidence="2 3" key="1">
    <citation type="submission" date="2014-11" db="EMBL/GenBank/DDBJ databases">
        <title>Complete genome sequence and analysis of Lactobacillus hokkaidonensis LOOC260T.</title>
        <authorList>
            <person name="Tanizawa Y."/>
            <person name="Tohno M."/>
            <person name="Kaminuma E."/>
            <person name="Nakamura Y."/>
            <person name="Arita M."/>
        </authorList>
    </citation>
    <scope>NUCLEOTIDE SEQUENCE [LARGE SCALE GENOMIC DNA]</scope>
    <source>
        <strain evidence="2 3">LOOC260</strain>
    </source>
</reference>
<dbReference type="InterPro" id="IPR001387">
    <property type="entry name" value="Cro/C1-type_HTH"/>
</dbReference>
<dbReference type="RefSeq" id="WP_041094721.1">
    <property type="nucleotide sequence ID" value="NZ_AP014680.1"/>
</dbReference>
<dbReference type="EMBL" id="AP014680">
    <property type="protein sequence ID" value="BAP86559.1"/>
    <property type="molecule type" value="Genomic_DNA"/>
</dbReference>
<proteinExistence type="predicted"/>
<accession>A0A0A1GZY7</accession>
<dbReference type="Gene3D" id="1.10.260.40">
    <property type="entry name" value="lambda repressor-like DNA-binding domains"/>
    <property type="match status" value="1"/>
</dbReference>
<evidence type="ECO:0000313" key="2">
    <source>
        <dbReference type="EMBL" id="BAP86559.1"/>
    </source>
</evidence>
<dbReference type="PROSITE" id="PS50943">
    <property type="entry name" value="HTH_CROC1"/>
    <property type="match status" value="1"/>
</dbReference>
<evidence type="ECO:0000313" key="3">
    <source>
        <dbReference type="Proteomes" id="UP000031620"/>
    </source>
</evidence>
<evidence type="ECO:0000259" key="1">
    <source>
        <dbReference type="PROSITE" id="PS50943"/>
    </source>
</evidence>
<dbReference type="Proteomes" id="UP000031620">
    <property type="component" value="Chromosome"/>
</dbReference>